<dbReference type="KEGG" id="gca:Galf_1745"/>
<name>D9SGV9_GALCS</name>
<proteinExistence type="predicted"/>
<protein>
    <recommendedName>
        <fullName evidence="1">Uracil-DNA glycosylase-like domain-containing protein</fullName>
    </recommendedName>
</protein>
<gene>
    <name evidence="2" type="ordered locus">Galf_1745</name>
</gene>
<accession>D9SGV9</accession>
<dbReference type="SUPFAM" id="SSF52141">
    <property type="entry name" value="Uracil-DNA glycosylase-like"/>
    <property type="match status" value="1"/>
</dbReference>
<dbReference type="eggNOG" id="COG3663">
    <property type="taxonomic scope" value="Bacteria"/>
</dbReference>
<dbReference type="EMBL" id="CP002159">
    <property type="protein sequence ID" value="ADL55756.1"/>
    <property type="molecule type" value="Genomic_DNA"/>
</dbReference>
<dbReference type="Pfam" id="PF03167">
    <property type="entry name" value="UDG"/>
    <property type="match status" value="1"/>
</dbReference>
<organism evidence="2 3">
    <name type="scientific">Gallionella capsiferriformans (strain ES-2)</name>
    <name type="common">Gallionella ferruginea capsiferriformans (strain ES-2)</name>
    <dbReference type="NCBI Taxonomy" id="395494"/>
    <lineage>
        <taxon>Bacteria</taxon>
        <taxon>Pseudomonadati</taxon>
        <taxon>Pseudomonadota</taxon>
        <taxon>Betaproteobacteria</taxon>
        <taxon>Nitrosomonadales</taxon>
        <taxon>Gallionellaceae</taxon>
        <taxon>Gallionella</taxon>
    </lineage>
</organism>
<evidence type="ECO:0000313" key="3">
    <source>
        <dbReference type="Proteomes" id="UP000001235"/>
    </source>
</evidence>
<dbReference type="RefSeq" id="WP_013293694.1">
    <property type="nucleotide sequence ID" value="NC_014394.1"/>
</dbReference>
<sequence length="166" mass="18534">MKQITGFPPIENPDARLLILGSMPGVESLRKNQYYAHPRNAFWPIMGELFGAAPALPYQARTEILKSSGIAVWDVLASCHRPGSLDADISATRANDFASFFQFHPHIEQLCFNGATAEKLFLRQVMLKPCGMRLVRLPSSSPAHAAMSYPDKVAQWRDRIQIKRPG</sequence>
<dbReference type="Gene3D" id="3.40.470.10">
    <property type="entry name" value="Uracil-DNA glycosylase-like domain"/>
    <property type="match status" value="1"/>
</dbReference>
<dbReference type="NCBIfam" id="TIGR04274">
    <property type="entry name" value="hypoxanDNAglyco"/>
    <property type="match status" value="1"/>
</dbReference>
<dbReference type="InterPro" id="IPR036895">
    <property type="entry name" value="Uracil-DNA_glycosylase-like_sf"/>
</dbReference>
<dbReference type="SMART" id="SM00987">
    <property type="entry name" value="UreE_C"/>
    <property type="match status" value="1"/>
</dbReference>
<evidence type="ECO:0000259" key="1">
    <source>
        <dbReference type="SMART" id="SM00986"/>
    </source>
</evidence>
<dbReference type="InterPro" id="IPR026353">
    <property type="entry name" value="Hypoxan-DNA_Glyclase"/>
</dbReference>
<dbReference type="CDD" id="cd10032">
    <property type="entry name" value="UDG-F6_HDG"/>
    <property type="match status" value="1"/>
</dbReference>
<dbReference type="SMART" id="SM00986">
    <property type="entry name" value="UDG"/>
    <property type="match status" value="1"/>
</dbReference>
<feature type="domain" description="Uracil-DNA glycosylase-like" evidence="1">
    <location>
        <begin position="8"/>
        <end position="160"/>
    </location>
</feature>
<dbReference type="OrthoDB" id="9799921at2"/>
<keyword evidence="3" id="KW-1185">Reference proteome</keyword>
<dbReference type="HOGENOM" id="CLU_094865_0_0_4"/>
<dbReference type="InterPro" id="IPR005122">
    <property type="entry name" value="Uracil-DNA_glycosylase-like"/>
</dbReference>
<dbReference type="Proteomes" id="UP000001235">
    <property type="component" value="Chromosome"/>
</dbReference>
<reference evidence="2 3" key="1">
    <citation type="submission" date="2010-08" db="EMBL/GenBank/DDBJ databases">
        <title>Complete sequence of Gallionella capsiferriformans ES-2.</title>
        <authorList>
            <consortium name="US DOE Joint Genome Institute"/>
            <person name="Lucas S."/>
            <person name="Copeland A."/>
            <person name="Lapidus A."/>
            <person name="Cheng J.-F."/>
            <person name="Bruce D."/>
            <person name="Goodwin L."/>
            <person name="Pitluck S."/>
            <person name="Chertkov O."/>
            <person name="Davenport K.W."/>
            <person name="Detter J.C."/>
            <person name="Han C."/>
            <person name="Tapia R."/>
            <person name="Land M."/>
            <person name="Hauser L."/>
            <person name="Chang Y.-J."/>
            <person name="Jeffries C."/>
            <person name="Kyrpides N."/>
            <person name="Ivanova N."/>
            <person name="Mikhailova N."/>
            <person name="Shelobolina E.S."/>
            <person name="Picardal F."/>
            <person name="Roden E."/>
            <person name="Emerson D."/>
            <person name="Woyke T."/>
        </authorList>
    </citation>
    <scope>NUCLEOTIDE SEQUENCE [LARGE SCALE GENOMIC DNA]</scope>
    <source>
        <strain evidence="2 3">ES-2</strain>
    </source>
</reference>
<dbReference type="STRING" id="395494.Galf_1745"/>
<evidence type="ECO:0000313" key="2">
    <source>
        <dbReference type="EMBL" id="ADL55756.1"/>
    </source>
</evidence>
<dbReference type="AlphaFoldDB" id="D9SGV9"/>